<accession>A0A212KHV3</accession>
<dbReference type="InterPro" id="IPR010664">
    <property type="entry name" value="LipoPS_assembly_LptC-rel"/>
</dbReference>
<keyword evidence="2" id="KW-0472">Membrane</keyword>
<proteinExistence type="predicted"/>
<sequence>MTRKRVAPTPDAPPERPSAPDLRFLSVAAARAADSRQGSFYSRFVRLMKLLLPAAAALLFGAILLWPQLQSERNRFQIGLSGIDPRHPDRLRVVNARFRGTDAENQPFTVTAESAFETESGARSVALDAPSADLALNDGGWVIARAPEGEYDRDAEILKLTGGVSVFHDNGYTFESPTARLALRQGEAEGDDPAQAYGPAGEIRGESGFNILDKGRRIVFKGKSRLIIRPGVRSDAPRP</sequence>
<gene>
    <name evidence="3" type="ORF">KL86APRO_20084</name>
</gene>
<organism evidence="3">
    <name type="scientific">uncultured Alphaproteobacteria bacterium</name>
    <dbReference type="NCBI Taxonomy" id="91750"/>
    <lineage>
        <taxon>Bacteria</taxon>
        <taxon>Pseudomonadati</taxon>
        <taxon>Pseudomonadota</taxon>
        <taxon>Alphaproteobacteria</taxon>
        <taxon>environmental samples</taxon>
    </lineage>
</organism>
<dbReference type="EMBL" id="FLUO01000002">
    <property type="protein sequence ID" value="SBW11135.1"/>
    <property type="molecule type" value="Genomic_DNA"/>
</dbReference>
<dbReference type="Pfam" id="PF06835">
    <property type="entry name" value="LptC"/>
    <property type="match status" value="1"/>
</dbReference>
<dbReference type="AlphaFoldDB" id="A0A212KHV3"/>
<protein>
    <recommendedName>
        <fullName evidence="4">LPS export ABC transporter periplasmic protein LptC</fullName>
    </recommendedName>
</protein>
<name>A0A212KHV3_9PROT</name>
<evidence type="ECO:0008006" key="4">
    <source>
        <dbReference type="Google" id="ProtNLM"/>
    </source>
</evidence>
<evidence type="ECO:0000256" key="1">
    <source>
        <dbReference type="SAM" id="MobiDB-lite"/>
    </source>
</evidence>
<evidence type="ECO:0000313" key="3">
    <source>
        <dbReference type="EMBL" id="SBW11135.1"/>
    </source>
</evidence>
<feature type="transmembrane region" description="Helical" evidence="2">
    <location>
        <begin position="50"/>
        <end position="69"/>
    </location>
</feature>
<feature type="region of interest" description="Disordered" evidence="1">
    <location>
        <begin position="1"/>
        <end position="20"/>
    </location>
</feature>
<evidence type="ECO:0000256" key="2">
    <source>
        <dbReference type="SAM" id="Phobius"/>
    </source>
</evidence>
<reference evidence="3" key="1">
    <citation type="submission" date="2016-04" db="EMBL/GenBank/DDBJ databases">
        <authorList>
            <person name="Evans L.H."/>
            <person name="Alamgir A."/>
            <person name="Owens N."/>
            <person name="Weber N.D."/>
            <person name="Virtaneva K."/>
            <person name="Barbian K."/>
            <person name="Babar A."/>
            <person name="Rosenke K."/>
        </authorList>
    </citation>
    <scope>NUCLEOTIDE SEQUENCE</scope>
    <source>
        <strain evidence="3">86</strain>
    </source>
</reference>
<keyword evidence="2" id="KW-1133">Transmembrane helix</keyword>
<keyword evidence="2" id="KW-0812">Transmembrane</keyword>